<keyword evidence="4" id="KW-1185">Reference proteome</keyword>
<dbReference type="EMBL" id="BEXT01000001">
    <property type="protein sequence ID" value="GBC62942.1"/>
    <property type="molecule type" value="Genomic_DNA"/>
</dbReference>
<dbReference type="Proteomes" id="UP000288096">
    <property type="component" value="Unassembled WGS sequence"/>
</dbReference>
<evidence type="ECO:0000313" key="4">
    <source>
        <dbReference type="Proteomes" id="UP000288096"/>
    </source>
</evidence>
<dbReference type="GO" id="GO:0030975">
    <property type="term" value="F:thiamine binding"/>
    <property type="evidence" value="ECO:0007669"/>
    <property type="project" value="InterPro"/>
</dbReference>
<dbReference type="AlphaFoldDB" id="A0A401G142"/>
<sequence>MKKTFMLIWAAGMLCLWGGASAVFAGEPVEITVMTHDSFSAGKATVAAFEKANNAKIRFLKAGVAGATLNQAILSKNNPLADVFFGVDNTFLSRALRADIFEPYNSPMLARIDPALRLDPENRLLPVDFGDVCLNYDKKWFAEKGIAPPAGLADLIRPEYRGLTVVENPATSSPGLAFLLATIGHFGEDGYLGFWKKMRANNVLVADGWKKAYWGHFSAASEGDRPVVVSYASSPPAEVWYAEKKPSDAPTAAVTENRSAFRQIEFAGILKGTAHRKLAEKLMDFFLDTPFQEDIPLQMFVFPANTSARLPEVFVKYAKIAEAPATVAPEAIDANREKWIEAWTEAVLR</sequence>
<dbReference type="GO" id="GO:0030288">
    <property type="term" value="C:outer membrane-bounded periplasmic space"/>
    <property type="evidence" value="ECO:0007669"/>
    <property type="project" value="TreeGrafter"/>
</dbReference>
<dbReference type="Pfam" id="PF13343">
    <property type="entry name" value="SBP_bac_6"/>
    <property type="match status" value="1"/>
</dbReference>
<keyword evidence="1 2" id="KW-0732">Signal</keyword>
<name>A0A401G142_9BACT</name>
<protein>
    <submittedName>
        <fullName evidence="3">Thiamine ABC transporter substrate-binding prote in</fullName>
    </submittedName>
</protein>
<dbReference type="GO" id="GO:0030976">
    <property type="term" value="F:thiamine pyrophosphate binding"/>
    <property type="evidence" value="ECO:0007669"/>
    <property type="project" value="TreeGrafter"/>
</dbReference>
<dbReference type="Gene3D" id="3.40.190.10">
    <property type="entry name" value="Periplasmic binding protein-like II"/>
    <property type="match status" value="2"/>
</dbReference>
<dbReference type="PANTHER" id="PTHR30006:SF2">
    <property type="entry name" value="ABC TRANSPORTER SUBSTRATE-BINDING PROTEIN"/>
    <property type="match status" value="1"/>
</dbReference>
<dbReference type="CDD" id="cd13545">
    <property type="entry name" value="PBP2_TbpA"/>
    <property type="match status" value="1"/>
</dbReference>
<comment type="caution">
    <text evidence="3">The sequence shown here is derived from an EMBL/GenBank/DDBJ whole genome shotgun (WGS) entry which is preliminary data.</text>
</comment>
<dbReference type="SUPFAM" id="SSF53850">
    <property type="entry name" value="Periplasmic binding protein-like II"/>
    <property type="match status" value="1"/>
</dbReference>
<evidence type="ECO:0000256" key="1">
    <source>
        <dbReference type="ARBA" id="ARBA00022729"/>
    </source>
</evidence>
<feature type="signal peptide" evidence="2">
    <location>
        <begin position="1"/>
        <end position="25"/>
    </location>
</feature>
<proteinExistence type="predicted"/>
<dbReference type="GO" id="GO:0015888">
    <property type="term" value="P:thiamine transport"/>
    <property type="evidence" value="ECO:0007669"/>
    <property type="project" value="InterPro"/>
</dbReference>
<accession>A0A401G142</accession>
<dbReference type="PANTHER" id="PTHR30006">
    <property type="entry name" value="THIAMINE-BINDING PERIPLASMIC PROTEIN-RELATED"/>
    <property type="match status" value="1"/>
</dbReference>
<dbReference type="InterPro" id="IPR005948">
    <property type="entry name" value="ThiB-like"/>
</dbReference>
<reference evidence="4" key="2">
    <citation type="submission" date="2019-01" db="EMBL/GenBank/DDBJ databases">
        <title>Genome sequence of Desulfonema ishimotonii strain Tokyo 01.</title>
        <authorList>
            <person name="Fukui M."/>
        </authorList>
    </citation>
    <scope>NUCLEOTIDE SEQUENCE [LARGE SCALE GENOMIC DNA]</scope>
    <source>
        <strain evidence="4">Tokyo 01</strain>
    </source>
</reference>
<evidence type="ECO:0000256" key="2">
    <source>
        <dbReference type="SAM" id="SignalP"/>
    </source>
</evidence>
<feature type="chain" id="PRO_5019454716" evidence="2">
    <location>
        <begin position="26"/>
        <end position="349"/>
    </location>
</feature>
<evidence type="ECO:0000313" key="3">
    <source>
        <dbReference type="EMBL" id="GBC62942.1"/>
    </source>
</evidence>
<gene>
    <name evidence="3" type="ORF">DENIS_3926</name>
</gene>
<dbReference type="NCBIfam" id="TIGR01254">
    <property type="entry name" value="sfuA"/>
    <property type="match status" value="1"/>
</dbReference>
<dbReference type="RefSeq" id="WP_231714546.1">
    <property type="nucleotide sequence ID" value="NZ_BEXT01000001.1"/>
</dbReference>
<organism evidence="3 4">
    <name type="scientific">Desulfonema ishimotonii</name>
    <dbReference type="NCBI Taxonomy" id="45657"/>
    <lineage>
        <taxon>Bacteria</taxon>
        <taxon>Pseudomonadati</taxon>
        <taxon>Thermodesulfobacteriota</taxon>
        <taxon>Desulfobacteria</taxon>
        <taxon>Desulfobacterales</taxon>
        <taxon>Desulfococcaceae</taxon>
        <taxon>Desulfonema</taxon>
    </lineage>
</organism>
<reference evidence="4" key="1">
    <citation type="submission" date="2017-11" db="EMBL/GenBank/DDBJ databases">
        <authorList>
            <person name="Watanabe M."/>
            <person name="Kojima H."/>
        </authorList>
    </citation>
    <scope>NUCLEOTIDE SEQUENCE [LARGE SCALE GENOMIC DNA]</scope>
    <source>
        <strain evidence="4">Tokyo 01</strain>
    </source>
</reference>